<gene>
    <name evidence="1" type="ORF">ACFSTE_18500</name>
</gene>
<name>A0ABW5NB68_9FLAO</name>
<proteinExistence type="predicted"/>
<dbReference type="RefSeq" id="WP_176030179.1">
    <property type="nucleotide sequence ID" value="NZ_JBHSJV010000001.1"/>
</dbReference>
<comment type="caution">
    <text evidence="1">The sequence shown here is derived from an EMBL/GenBank/DDBJ whole genome shotgun (WGS) entry which is preliminary data.</text>
</comment>
<dbReference type="EMBL" id="JBHULX010000039">
    <property type="protein sequence ID" value="MFD2592835.1"/>
    <property type="molecule type" value="Genomic_DNA"/>
</dbReference>
<dbReference type="Proteomes" id="UP001597459">
    <property type="component" value="Unassembled WGS sequence"/>
</dbReference>
<evidence type="ECO:0000313" key="1">
    <source>
        <dbReference type="EMBL" id="MFD2592835.1"/>
    </source>
</evidence>
<reference evidence="2" key="1">
    <citation type="journal article" date="2019" name="Int. J. Syst. Evol. Microbiol.">
        <title>The Global Catalogue of Microorganisms (GCM) 10K type strain sequencing project: providing services to taxonomists for standard genome sequencing and annotation.</title>
        <authorList>
            <consortium name="The Broad Institute Genomics Platform"/>
            <consortium name="The Broad Institute Genome Sequencing Center for Infectious Disease"/>
            <person name="Wu L."/>
            <person name="Ma J."/>
        </authorList>
    </citation>
    <scope>NUCLEOTIDE SEQUENCE [LARGE SCALE GENOMIC DNA]</scope>
    <source>
        <strain evidence="2">KCTC 42423</strain>
    </source>
</reference>
<organism evidence="1 2">
    <name type="scientific">Aquimarina hainanensis</name>
    <dbReference type="NCBI Taxonomy" id="1578017"/>
    <lineage>
        <taxon>Bacteria</taxon>
        <taxon>Pseudomonadati</taxon>
        <taxon>Bacteroidota</taxon>
        <taxon>Flavobacteriia</taxon>
        <taxon>Flavobacteriales</taxon>
        <taxon>Flavobacteriaceae</taxon>
        <taxon>Aquimarina</taxon>
    </lineage>
</organism>
<keyword evidence="2" id="KW-1185">Reference proteome</keyword>
<evidence type="ECO:0000313" key="2">
    <source>
        <dbReference type="Proteomes" id="UP001597459"/>
    </source>
</evidence>
<accession>A0ABW5NB68</accession>
<sequence length="165" mass="19268">MNKSLYFICPTDYLEPVINKTFRHKKYYYASLGNSVSFDGATMREINTLIKNKDVRNISFVLSTSNPIIQDALGNQEFSHLRGVKNVYNEIKKQKEHSKALGQTVDPNFCILSYYLNHKIKELQHELNSVLRNDIKINGVVYNKQENRFTTIYTSLICRKYFSLN</sequence>
<protein>
    <submittedName>
        <fullName evidence="1">Uncharacterized protein</fullName>
    </submittedName>
</protein>